<gene>
    <name evidence="3" type="ORF">P5673_008739</name>
</gene>
<feature type="coiled-coil region" evidence="1">
    <location>
        <begin position="213"/>
        <end position="262"/>
    </location>
</feature>
<keyword evidence="2" id="KW-0812">Transmembrane</keyword>
<protein>
    <submittedName>
        <fullName evidence="3">Uncharacterized protein</fullName>
    </submittedName>
</protein>
<dbReference type="Proteomes" id="UP001249851">
    <property type="component" value="Unassembled WGS sequence"/>
</dbReference>
<keyword evidence="2" id="KW-0472">Membrane</keyword>
<dbReference type="AlphaFoldDB" id="A0AAD9QTU4"/>
<accession>A0AAD9QTU4</accession>
<dbReference type="EMBL" id="JARQWQ010000015">
    <property type="protein sequence ID" value="KAK2566976.1"/>
    <property type="molecule type" value="Genomic_DNA"/>
</dbReference>
<evidence type="ECO:0000313" key="3">
    <source>
        <dbReference type="EMBL" id="KAK2566976.1"/>
    </source>
</evidence>
<reference evidence="3" key="2">
    <citation type="journal article" date="2023" name="Science">
        <title>Genomic signatures of disease resistance in endangered staghorn corals.</title>
        <authorList>
            <person name="Vollmer S.V."/>
            <person name="Selwyn J.D."/>
            <person name="Despard B.A."/>
            <person name="Roesel C.L."/>
        </authorList>
    </citation>
    <scope>NUCLEOTIDE SEQUENCE</scope>
    <source>
        <strain evidence="3">K2</strain>
    </source>
</reference>
<comment type="caution">
    <text evidence="3">The sequence shown here is derived from an EMBL/GenBank/DDBJ whole genome shotgun (WGS) entry which is preliminary data.</text>
</comment>
<evidence type="ECO:0000256" key="2">
    <source>
        <dbReference type="SAM" id="Phobius"/>
    </source>
</evidence>
<organism evidence="3 4">
    <name type="scientific">Acropora cervicornis</name>
    <name type="common">Staghorn coral</name>
    <dbReference type="NCBI Taxonomy" id="6130"/>
    <lineage>
        <taxon>Eukaryota</taxon>
        <taxon>Metazoa</taxon>
        <taxon>Cnidaria</taxon>
        <taxon>Anthozoa</taxon>
        <taxon>Hexacorallia</taxon>
        <taxon>Scleractinia</taxon>
        <taxon>Astrocoeniina</taxon>
        <taxon>Acroporidae</taxon>
        <taxon>Acropora</taxon>
    </lineage>
</organism>
<evidence type="ECO:0000313" key="4">
    <source>
        <dbReference type="Proteomes" id="UP001249851"/>
    </source>
</evidence>
<keyword evidence="4" id="KW-1185">Reference proteome</keyword>
<sequence length="282" mass="31740">MAVAFRGRNSDFDWQKQCDRSDYFSLDETHDTDQQSYDHNTAARYPQLYTEPTEPTSQSSHGIRGTNDFEKLEANSAKNVTIPRYILLILVVVAIFTFMVCVTLLMIILLTMMPQNISDAAKEGHLVAEALKDLNISEGNLISAAIFLHELGETKEDVTALRKEVTANRKAVVTQLQKSLRDIREGIKTMRKNLSITVHLSDKGLFEKISKPLSEINEDIGTLNKDLTEAQSKDEASLADIKKELKEIKQKLNSRAALTESNSFFSWVNVISILLISIFCLN</sequence>
<proteinExistence type="predicted"/>
<reference evidence="3" key="1">
    <citation type="journal article" date="2023" name="G3 (Bethesda)">
        <title>Whole genome assembly and annotation of the endangered Caribbean coral Acropora cervicornis.</title>
        <authorList>
            <person name="Selwyn J.D."/>
            <person name="Vollmer S.V."/>
        </authorList>
    </citation>
    <scope>NUCLEOTIDE SEQUENCE</scope>
    <source>
        <strain evidence="3">K2</strain>
    </source>
</reference>
<evidence type="ECO:0000256" key="1">
    <source>
        <dbReference type="SAM" id="Coils"/>
    </source>
</evidence>
<keyword evidence="1" id="KW-0175">Coiled coil</keyword>
<name>A0AAD9QTU4_ACRCE</name>
<feature type="transmembrane region" description="Helical" evidence="2">
    <location>
        <begin position="85"/>
        <end position="110"/>
    </location>
</feature>
<keyword evidence="2" id="KW-1133">Transmembrane helix</keyword>